<keyword evidence="2" id="KW-1185">Reference proteome</keyword>
<gene>
    <name evidence="1" type="ORF">GPECTOR_31g365</name>
</gene>
<protein>
    <recommendedName>
        <fullName evidence="3">SCP domain-containing protein</fullName>
    </recommendedName>
</protein>
<evidence type="ECO:0008006" key="3">
    <source>
        <dbReference type="Google" id="ProtNLM"/>
    </source>
</evidence>
<evidence type="ECO:0000313" key="1">
    <source>
        <dbReference type="EMBL" id="KXZ48001.1"/>
    </source>
</evidence>
<reference evidence="2" key="1">
    <citation type="journal article" date="2016" name="Nat. Commun.">
        <title>The Gonium pectorale genome demonstrates co-option of cell cycle regulation during the evolution of multicellularity.</title>
        <authorList>
            <person name="Hanschen E.R."/>
            <person name="Marriage T.N."/>
            <person name="Ferris P.J."/>
            <person name="Hamaji T."/>
            <person name="Toyoda A."/>
            <person name="Fujiyama A."/>
            <person name="Neme R."/>
            <person name="Noguchi H."/>
            <person name="Minakuchi Y."/>
            <person name="Suzuki M."/>
            <person name="Kawai-Toyooka H."/>
            <person name="Smith D.R."/>
            <person name="Sparks H."/>
            <person name="Anderson J."/>
            <person name="Bakaric R."/>
            <person name="Luria V."/>
            <person name="Karger A."/>
            <person name="Kirschner M.W."/>
            <person name="Durand P.M."/>
            <person name="Michod R.E."/>
            <person name="Nozaki H."/>
            <person name="Olson B.J."/>
        </authorList>
    </citation>
    <scope>NUCLEOTIDE SEQUENCE [LARGE SCALE GENOMIC DNA]</scope>
    <source>
        <strain evidence="2">NIES-2863</strain>
    </source>
</reference>
<name>A0A150GDS8_GONPE</name>
<dbReference type="Proteomes" id="UP000075714">
    <property type="component" value="Unassembled WGS sequence"/>
</dbReference>
<dbReference type="InterPro" id="IPR035940">
    <property type="entry name" value="CAP_sf"/>
</dbReference>
<dbReference type="AlphaFoldDB" id="A0A150GDS8"/>
<dbReference type="SUPFAM" id="SSF55797">
    <property type="entry name" value="PR-1-like"/>
    <property type="match status" value="1"/>
</dbReference>
<dbReference type="Gene3D" id="3.40.33.10">
    <property type="entry name" value="CAP"/>
    <property type="match status" value="1"/>
</dbReference>
<comment type="caution">
    <text evidence="1">The sequence shown here is derived from an EMBL/GenBank/DDBJ whole genome shotgun (WGS) entry which is preliminary data.</text>
</comment>
<evidence type="ECO:0000313" key="2">
    <source>
        <dbReference type="Proteomes" id="UP000075714"/>
    </source>
</evidence>
<dbReference type="EMBL" id="LSYV01000032">
    <property type="protein sequence ID" value="KXZ48001.1"/>
    <property type="molecule type" value="Genomic_DNA"/>
</dbReference>
<accession>A0A150GDS8</accession>
<proteinExistence type="predicted"/>
<dbReference type="OrthoDB" id="337038at2759"/>
<organism evidence="1 2">
    <name type="scientific">Gonium pectorale</name>
    <name type="common">Green alga</name>
    <dbReference type="NCBI Taxonomy" id="33097"/>
    <lineage>
        <taxon>Eukaryota</taxon>
        <taxon>Viridiplantae</taxon>
        <taxon>Chlorophyta</taxon>
        <taxon>core chlorophytes</taxon>
        <taxon>Chlorophyceae</taxon>
        <taxon>CS clade</taxon>
        <taxon>Chlamydomonadales</taxon>
        <taxon>Volvocaceae</taxon>
        <taxon>Gonium</taxon>
    </lineage>
</organism>
<sequence length="69" mass="7710">MFAQSRRPPGGGALKPNCTDATQRWYDEVRDYVWSRTPYTDNKATGKKVGHFTQLLTRAARSPFSSSGS</sequence>